<dbReference type="InterPro" id="IPR011006">
    <property type="entry name" value="CheY-like_superfamily"/>
</dbReference>
<dbReference type="InterPro" id="IPR000792">
    <property type="entry name" value="Tscrpt_reg_LuxR_C"/>
</dbReference>
<dbReference type="Pfam" id="PF00196">
    <property type="entry name" value="GerE"/>
    <property type="match status" value="1"/>
</dbReference>
<accession>A0A6J5DSD8</accession>
<dbReference type="PANTHER" id="PTHR43214:SF17">
    <property type="entry name" value="TRANSCRIPTIONAL REGULATORY PROTEIN RCSB"/>
    <property type="match status" value="1"/>
</dbReference>
<dbReference type="GO" id="GO:0003677">
    <property type="term" value="F:DNA binding"/>
    <property type="evidence" value="ECO:0007669"/>
    <property type="project" value="UniProtKB-KW"/>
</dbReference>
<dbReference type="GO" id="GO:0000160">
    <property type="term" value="P:phosphorelay signal transduction system"/>
    <property type="evidence" value="ECO:0007669"/>
    <property type="project" value="InterPro"/>
</dbReference>
<evidence type="ECO:0000259" key="5">
    <source>
        <dbReference type="PROSITE" id="PS50110"/>
    </source>
</evidence>
<feature type="domain" description="HTH luxR-type" evidence="4">
    <location>
        <begin position="127"/>
        <end position="192"/>
    </location>
</feature>
<evidence type="ECO:0000256" key="1">
    <source>
        <dbReference type="ARBA" id="ARBA00022553"/>
    </source>
</evidence>
<reference evidence="6 7" key="1">
    <citation type="submission" date="2020-04" db="EMBL/GenBank/DDBJ databases">
        <authorList>
            <person name="De Canck E."/>
        </authorList>
    </citation>
    <scope>NUCLEOTIDE SEQUENCE [LARGE SCALE GENOMIC DNA]</scope>
    <source>
        <strain evidence="6 7">LMG 29542</strain>
    </source>
</reference>
<dbReference type="PRINTS" id="PR00038">
    <property type="entry name" value="HTHLUXR"/>
</dbReference>
<dbReference type="PANTHER" id="PTHR43214">
    <property type="entry name" value="TWO-COMPONENT RESPONSE REGULATOR"/>
    <property type="match status" value="1"/>
</dbReference>
<dbReference type="Pfam" id="PF00072">
    <property type="entry name" value="Response_reg"/>
    <property type="match status" value="1"/>
</dbReference>
<feature type="modified residue" description="4-aspartylphosphate" evidence="3">
    <location>
        <position position="34"/>
    </location>
</feature>
<evidence type="ECO:0000259" key="4">
    <source>
        <dbReference type="PROSITE" id="PS50043"/>
    </source>
</evidence>
<gene>
    <name evidence="6" type="primary">rcsB_1</name>
    <name evidence="6" type="ORF">LMG29542_02928</name>
</gene>
<evidence type="ECO:0000313" key="6">
    <source>
        <dbReference type="EMBL" id="CAB3756863.1"/>
    </source>
</evidence>
<dbReference type="Gene3D" id="1.10.10.10">
    <property type="entry name" value="Winged helix-like DNA-binding domain superfamily/Winged helix DNA-binding domain"/>
    <property type="match status" value="1"/>
</dbReference>
<dbReference type="InterPro" id="IPR036388">
    <property type="entry name" value="WH-like_DNA-bd_sf"/>
</dbReference>
<dbReference type="InterPro" id="IPR001789">
    <property type="entry name" value="Sig_transdc_resp-reg_receiver"/>
</dbReference>
<name>A0A6J5DSD8_9BURK</name>
<dbReference type="Gene3D" id="3.40.50.2300">
    <property type="match status" value="1"/>
</dbReference>
<keyword evidence="7" id="KW-1185">Reference proteome</keyword>
<dbReference type="CDD" id="cd17535">
    <property type="entry name" value="REC_NarL-like"/>
    <property type="match status" value="1"/>
</dbReference>
<dbReference type="InterPro" id="IPR039420">
    <property type="entry name" value="WalR-like"/>
</dbReference>
<dbReference type="Proteomes" id="UP000494363">
    <property type="component" value="Unassembled WGS sequence"/>
</dbReference>
<keyword evidence="1 3" id="KW-0597">Phosphoprotein</keyword>
<dbReference type="SMART" id="SM00421">
    <property type="entry name" value="HTH_LUXR"/>
    <property type="match status" value="1"/>
</dbReference>
<dbReference type="CDD" id="cd06170">
    <property type="entry name" value="LuxR_C_like"/>
    <property type="match status" value="1"/>
</dbReference>
<keyword evidence="2" id="KW-0238">DNA-binding</keyword>
<feature type="domain" description="Response regulatory" evidence="5">
    <location>
        <begin position="1"/>
        <end position="103"/>
    </location>
</feature>
<evidence type="ECO:0000313" key="7">
    <source>
        <dbReference type="Proteomes" id="UP000494363"/>
    </source>
</evidence>
<organism evidence="6 7">
    <name type="scientific">Paraburkholderia humisilvae</name>
    <dbReference type="NCBI Taxonomy" id="627669"/>
    <lineage>
        <taxon>Bacteria</taxon>
        <taxon>Pseudomonadati</taxon>
        <taxon>Pseudomonadota</taxon>
        <taxon>Betaproteobacteria</taxon>
        <taxon>Burkholderiales</taxon>
        <taxon>Burkholderiaceae</taxon>
        <taxon>Paraburkholderia</taxon>
    </lineage>
</organism>
<dbReference type="InterPro" id="IPR016032">
    <property type="entry name" value="Sig_transdc_resp-reg_C-effctor"/>
</dbReference>
<dbReference type="SUPFAM" id="SSF52172">
    <property type="entry name" value="CheY-like"/>
    <property type="match status" value="1"/>
</dbReference>
<dbReference type="AlphaFoldDB" id="A0A6J5DSD8"/>
<dbReference type="PROSITE" id="PS50043">
    <property type="entry name" value="HTH_LUXR_2"/>
    <property type="match status" value="1"/>
</dbReference>
<dbReference type="SUPFAM" id="SSF46894">
    <property type="entry name" value="C-terminal effector domain of the bipartite response regulators"/>
    <property type="match status" value="1"/>
</dbReference>
<dbReference type="InterPro" id="IPR058245">
    <property type="entry name" value="NreC/VraR/RcsB-like_REC"/>
</dbReference>
<evidence type="ECO:0000256" key="3">
    <source>
        <dbReference type="PROSITE-ProRule" id="PRU00169"/>
    </source>
</evidence>
<evidence type="ECO:0000256" key="2">
    <source>
        <dbReference type="ARBA" id="ARBA00023125"/>
    </source>
</evidence>
<sequence>MSRIAGMQIAASVASGAELLDALQTGPWHLIITDLLMHGVQADRDGLHLVRQLKRLYPDTPILVFTMVRNRDILQELEQINVAGIVTKSESVGTFAEAVAEVAMHRKRYRSAGVKAILDGPRPSVPGLADRSSLTGKELEVIRLYGAGLSLTEIAARLHRSVSTIATQKSNAMRKLGITTNADMIRYAHITRLIR</sequence>
<dbReference type="PROSITE" id="PS50110">
    <property type="entry name" value="RESPONSE_REGULATORY"/>
    <property type="match status" value="1"/>
</dbReference>
<dbReference type="GO" id="GO:0006355">
    <property type="term" value="P:regulation of DNA-templated transcription"/>
    <property type="evidence" value="ECO:0007669"/>
    <property type="project" value="InterPro"/>
</dbReference>
<proteinExistence type="predicted"/>
<protein>
    <submittedName>
        <fullName evidence="6">Transcriptional regulatory protein RcsB</fullName>
    </submittedName>
</protein>
<dbReference type="EMBL" id="CADIKH010000012">
    <property type="protein sequence ID" value="CAB3756863.1"/>
    <property type="molecule type" value="Genomic_DNA"/>
</dbReference>